<name>A0ABX1GTP2_9FLAO</name>
<evidence type="ECO:0000256" key="1">
    <source>
        <dbReference type="SAM" id="Coils"/>
    </source>
</evidence>
<reference evidence="2 3" key="1">
    <citation type="submission" date="2020-04" db="EMBL/GenBank/DDBJ databases">
        <authorList>
            <person name="Yoon J."/>
        </authorList>
    </citation>
    <scope>NUCLEOTIDE SEQUENCE [LARGE SCALE GENOMIC DNA]</scope>
    <source>
        <strain evidence="2 3">DJ-13</strain>
    </source>
</reference>
<keyword evidence="1" id="KW-0175">Coiled coil</keyword>
<dbReference type="Proteomes" id="UP000718451">
    <property type="component" value="Unassembled WGS sequence"/>
</dbReference>
<dbReference type="SUPFAM" id="SSF48371">
    <property type="entry name" value="ARM repeat"/>
    <property type="match status" value="1"/>
</dbReference>
<dbReference type="InterPro" id="IPR011989">
    <property type="entry name" value="ARM-like"/>
</dbReference>
<dbReference type="InterPro" id="IPR016024">
    <property type="entry name" value="ARM-type_fold"/>
</dbReference>
<protein>
    <recommendedName>
        <fullName evidence="4">HEAT repeat domain-containing protein</fullName>
    </recommendedName>
</protein>
<evidence type="ECO:0008006" key="4">
    <source>
        <dbReference type="Google" id="ProtNLM"/>
    </source>
</evidence>
<gene>
    <name evidence="2" type="ORF">HCU67_10030</name>
</gene>
<accession>A0ABX1GTP2</accession>
<comment type="caution">
    <text evidence="2">The sequence shown here is derived from an EMBL/GenBank/DDBJ whole genome shotgun (WGS) entry which is preliminary data.</text>
</comment>
<evidence type="ECO:0000313" key="3">
    <source>
        <dbReference type="Proteomes" id="UP000718451"/>
    </source>
</evidence>
<organism evidence="2 3">
    <name type="scientific">Croceivirga thetidis</name>
    <dbReference type="NCBI Taxonomy" id="2721623"/>
    <lineage>
        <taxon>Bacteria</taxon>
        <taxon>Pseudomonadati</taxon>
        <taxon>Bacteroidota</taxon>
        <taxon>Flavobacteriia</taxon>
        <taxon>Flavobacteriales</taxon>
        <taxon>Flavobacteriaceae</taxon>
        <taxon>Croceivirga</taxon>
    </lineage>
</organism>
<sequence length="623" mass="72101">MAPVISNFLFHSHDDPIDEQRHFVELKIRIREKLRASAFKKALTAILFDLQKDVSGETRQRLVNLYRELELHHDAMSKLKSWRWEVVSQGILELTQMEVIESYNLIAKLCKDQRKTIRKQAEIAIVQLKQEGIKHILDNSRHPISEWQQLKLIEAIGNHSDFVPPAFKFWLLSENNDVVLFALRLIRHYNQSDAEGAIVELIKHKNDQIKIAALNCIRDFNFKSSLPTIKRVFWHASNEVKIQLLDTIASLGTVSELIFLEEVKDRVTNHQVKSKALGAINIIRPDSVLPTKDIESFDSPKLTQDSELVITEDHQQIEVEFEVEPGDGISPIMRSTIEFTEIEVYDVVEHPKKSTETENPISGDKTDEIFPEFELNLLDGESNHSLENHIGLVNSANEEGFEKDFDKQEFEIRYEKMNHAEREKFLNSIVSYGDAREKYLLESIVDLEENSELRFRAFGKLKQLQSSSKPDENIEEKKVDSLTRSEQSIFSKLFEHAADLESQLLLLNEISSIGDVKETVFLKQLLEVNQEDELVEKIEETLELIEERLSKEEVIKLEPLQKNHDFEESLARNDHNKMPLELLSLNEEIGISSPGQLIEIQPEFELEEIPIQLQKPLKRFYNG</sequence>
<dbReference type="EMBL" id="JAAWWL010000002">
    <property type="protein sequence ID" value="NKI32280.1"/>
    <property type="molecule type" value="Genomic_DNA"/>
</dbReference>
<dbReference type="RefSeq" id="WP_168552493.1">
    <property type="nucleotide sequence ID" value="NZ_JAAWWL010000002.1"/>
</dbReference>
<dbReference type="Gene3D" id="1.25.10.10">
    <property type="entry name" value="Leucine-rich Repeat Variant"/>
    <property type="match status" value="1"/>
</dbReference>
<feature type="coiled-coil region" evidence="1">
    <location>
        <begin position="528"/>
        <end position="555"/>
    </location>
</feature>
<proteinExistence type="predicted"/>
<keyword evidence="3" id="KW-1185">Reference proteome</keyword>
<evidence type="ECO:0000313" key="2">
    <source>
        <dbReference type="EMBL" id="NKI32280.1"/>
    </source>
</evidence>